<evidence type="ECO:0000256" key="2">
    <source>
        <dbReference type="ARBA" id="ARBA00023136"/>
    </source>
</evidence>
<feature type="domain" description="Penicillin-binding protein dimerisation" evidence="4">
    <location>
        <begin position="18"/>
        <end position="108"/>
    </location>
</feature>
<reference evidence="6" key="1">
    <citation type="submission" date="2017-09" db="EMBL/GenBank/DDBJ databases">
        <title>Depth-based differentiation of microbial function through sediment-hosted aquifers and enrichment of novel symbionts in the deep terrestrial subsurface.</title>
        <authorList>
            <person name="Probst A.J."/>
            <person name="Ladd B."/>
            <person name="Jarett J.K."/>
            <person name="Geller-Mcgrath D.E."/>
            <person name="Sieber C.M.K."/>
            <person name="Emerson J.B."/>
            <person name="Anantharaman K."/>
            <person name="Thomas B.C."/>
            <person name="Malmstrom R."/>
            <person name="Stieglmeier M."/>
            <person name="Klingl A."/>
            <person name="Woyke T."/>
            <person name="Ryan C.M."/>
            <person name="Banfield J.F."/>
        </authorList>
    </citation>
    <scope>NUCLEOTIDE SEQUENCE [LARGE SCALE GENOMIC DNA]</scope>
</reference>
<protein>
    <recommendedName>
        <fullName evidence="7">Penicillin-binding protein transpeptidase domain-containing protein</fullName>
    </recommendedName>
</protein>
<dbReference type="AlphaFoldDB" id="A0A2H0UH92"/>
<feature type="non-terminal residue" evidence="5">
    <location>
        <position position="1"/>
    </location>
</feature>
<evidence type="ECO:0000313" key="6">
    <source>
        <dbReference type="Proteomes" id="UP000229612"/>
    </source>
</evidence>
<dbReference type="PANTHER" id="PTHR30627">
    <property type="entry name" value="PEPTIDOGLYCAN D,D-TRANSPEPTIDASE"/>
    <property type="match status" value="1"/>
</dbReference>
<feature type="domain" description="Penicillin-binding protein transpeptidase" evidence="3">
    <location>
        <begin position="170"/>
        <end position="470"/>
    </location>
</feature>
<name>A0A2H0UH92_9BACT</name>
<evidence type="ECO:0000259" key="4">
    <source>
        <dbReference type="Pfam" id="PF03717"/>
    </source>
</evidence>
<evidence type="ECO:0000313" key="5">
    <source>
        <dbReference type="EMBL" id="PIR85768.1"/>
    </source>
</evidence>
<dbReference type="GO" id="GO:0005886">
    <property type="term" value="C:plasma membrane"/>
    <property type="evidence" value="ECO:0007669"/>
    <property type="project" value="TreeGrafter"/>
</dbReference>
<dbReference type="PANTHER" id="PTHR30627:SF1">
    <property type="entry name" value="PEPTIDOGLYCAN D,D-TRANSPEPTIDASE FTSI"/>
    <property type="match status" value="1"/>
</dbReference>
<dbReference type="GO" id="GO:0071555">
    <property type="term" value="P:cell wall organization"/>
    <property type="evidence" value="ECO:0007669"/>
    <property type="project" value="TreeGrafter"/>
</dbReference>
<dbReference type="SUPFAM" id="SSF56601">
    <property type="entry name" value="beta-lactamase/transpeptidase-like"/>
    <property type="match status" value="1"/>
</dbReference>
<gene>
    <name evidence="5" type="ORF">COU14_02610</name>
</gene>
<dbReference type="Proteomes" id="UP000229612">
    <property type="component" value="Unassembled WGS sequence"/>
</dbReference>
<dbReference type="GO" id="GO:0008658">
    <property type="term" value="F:penicillin binding"/>
    <property type="evidence" value="ECO:0007669"/>
    <property type="project" value="InterPro"/>
</dbReference>
<dbReference type="InterPro" id="IPR050515">
    <property type="entry name" value="Beta-lactam/transpept"/>
</dbReference>
<sequence length="487" mass="54366">RVENAEALYEALKQYVFINKETFIYRATLEGRVDVEIREELTEEDALKIKELNLPGVSLKRQRWRYYPGGPLAARTVGFVGFEGKVAGEEPVGRYGLESYYEDILHRKSEKLSVNFFAELFTNLGNLISEDPEKKEGDIVTTIEPTVARLLQNELLKANEVWRSELTGGIIINPKTGEIYAIDAVPTFNPNARGTSTLDHFTNPLVSARYELGSIIKALTMAVGLDSKAVSANTTYYDAGFLEIDTETIRNYDGRGRGTVSMQEVLNQSLNTGVAFVVKTMGQERFLEYFHKLKLGSETGIDLIGEIHGDLENLNTTRSIEYVTASYGQGIALTPIATVRALSALGNGGRLVTPHIVKSIEYEDGTKKEIMFPEGDQVWSEETSEEISRMLVTVVDDALRGGKVKLPEHSIAAKTGTAQMASQSGGYYSDRYLHSFFGYFPAYDPEFLVFLYTVNPQGVSYSSETLTEPFMNITKFLINYYNIPPDR</sequence>
<dbReference type="InterPro" id="IPR012338">
    <property type="entry name" value="Beta-lactam/transpept-like"/>
</dbReference>
<evidence type="ECO:0000256" key="1">
    <source>
        <dbReference type="ARBA" id="ARBA00004370"/>
    </source>
</evidence>
<organism evidence="5 6">
    <name type="scientific">Candidatus Kaiserbacteria bacterium CG10_big_fil_rev_8_21_14_0_10_44_10</name>
    <dbReference type="NCBI Taxonomy" id="1974606"/>
    <lineage>
        <taxon>Bacteria</taxon>
        <taxon>Candidatus Kaiseribacteriota</taxon>
    </lineage>
</organism>
<keyword evidence="2" id="KW-0472">Membrane</keyword>
<proteinExistence type="predicted"/>
<dbReference type="EMBL" id="PFBG01000028">
    <property type="protein sequence ID" value="PIR85768.1"/>
    <property type="molecule type" value="Genomic_DNA"/>
</dbReference>
<comment type="caution">
    <text evidence="5">The sequence shown here is derived from an EMBL/GenBank/DDBJ whole genome shotgun (WGS) entry which is preliminary data.</text>
</comment>
<dbReference type="Gene3D" id="3.40.710.10">
    <property type="entry name" value="DD-peptidase/beta-lactamase superfamily"/>
    <property type="match status" value="1"/>
</dbReference>
<dbReference type="SUPFAM" id="SSF56519">
    <property type="entry name" value="Penicillin binding protein dimerisation domain"/>
    <property type="match status" value="1"/>
</dbReference>
<dbReference type="InterPro" id="IPR001460">
    <property type="entry name" value="PCN-bd_Tpept"/>
</dbReference>
<evidence type="ECO:0000259" key="3">
    <source>
        <dbReference type="Pfam" id="PF00905"/>
    </source>
</evidence>
<dbReference type="Gene3D" id="3.90.1310.10">
    <property type="entry name" value="Penicillin-binding protein 2a (Domain 2)"/>
    <property type="match status" value="1"/>
</dbReference>
<comment type="subcellular location">
    <subcellularLocation>
        <location evidence="1">Membrane</location>
    </subcellularLocation>
</comment>
<evidence type="ECO:0008006" key="7">
    <source>
        <dbReference type="Google" id="ProtNLM"/>
    </source>
</evidence>
<dbReference type="Gene3D" id="3.30.450.330">
    <property type="match status" value="1"/>
</dbReference>
<dbReference type="Pfam" id="PF00905">
    <property type="entry name" value="Transpeptidase"/>
    <property type="match status" value="1"/>
</dbReference>
<accession>A0A2H0UH92</accession>
<dbReference type="Pfam" id="PF03717">
    <property type="entry name" value="PBP_dimer"/>
    <property type="match status" value="1"/>
</dbReference>
<dbReference type="InterPro" id="IPR005311">
    <property type="entry name" value="PBP_dimer"/>
</dbReference>
<dbReference type="InterPro" id="IPR036138">
    <property type="entry name" value="PBP_dimer_sf"/>
</dbReference>